<comment type="caution">
    <text evidence="4">The sequence shown here is derived from an EMBL/GenBank/DDBJ whole genome shotgun (WGS) entry which is preliminary data.</text>
</comment>
<dbReference type="NCBIfam" id="TIGR01981">
    <property type="entry name" value="sufD"/>
    <property type="match status" value="1"/>
</dbReference>
<proteinExistence type="inferred from homology"/>
<name>A0ABW8JV02_9GAMM</name>
<dbReference type="PANTHER" id="PTHR43575:SF1">
    <property type="entry name" value="PROTEIN ABCI7, CHLOROPLASTIC"/>
    <property type="match status" value="1"/>
</dbReference>
<evidence type="ECO:0000259" key="2">
    <source>
        <dbReference type="Pfam" id="PF01458"/>
    </source>
</evidence>
<feature type="domain" description="SUF system FeS cluster assembly SufBD N-terminal" evidence="3">
    <location>
        <begin position="26"/>
        <end position="170"/>
    </location>
</feature>
<dbReference type="Proteomes" id="UP001620460">
    <property type="component" value="Unassembled WGS sequence"/>
</dbReference>
<dbReference type="InterPro" id="IPR011542">
    <property type="entry name" value="SUF_FeS_clus_asmbl_SufD"/>
</dbReference>
<dbReference type="InterPro" id="IPR045595">
    <property type="entry name" value="SufBD_N"/>
</dbReference>
<feature type="domain" description="SUF system FeS cluster assembly SufBD core" evidence="2">
    <location>
        <begin position="181"/>
        <end position="408"/>
    </location>
</feature>
<dbReference type="EMBL" id="JADIKM010000001">
    <property type="protein sequence ID" value="MFK2903500.1"/>
    <property type="molecule type" value="Genomic_DNA"/>
</dbReference>
<evidence type="ECO:0000313" key="5">
    <source>
        <dbReference type="Proteomes" id="UP001620460"/>
    </source>
</evidence>
<dbReference type="SUPFAM" id="SSF101960">
    <property type="entry name" value="Stabilizer of iron transporter SufD"/>
    <property type="match status" value="1"/>
</dbReference>
<protein>
    <submittedName>
        <fullName evidence="4">Fe-S cluster assembly protein SufD</fullName>
    </submittedName>
</protein>
<dbReference type="RefSeq" id="WP_404630996.1">
    <property type="nucleotide sequence ID" value="NZ_JADIKM010000001.1"/>
</dbReference>
<dbReference type="Pfam" id="PF01458">
    <property type="entry name" value="SUFBD_core"/>
    <property type="match status" value="1"/>
</dbReference>
<comment type="similarity">
    <text evidence="1">Belongs to the iron-sulfur cluster assembly SufBD family.</text>
</comment>
<dbReference type="PANTHER" id="PTHR43575">
    <property type="entry name" value="PROTEIN ABCI7, CHLOROPLASTIC"/>
    <property type="match status" value="1"/>
</dbReference>
<evidence type="ECO:0000259" key="3">
    <source>
        <dbReference type="Pfam" id="PF19295"/>
    </source>
</evidence>
<keyword evidence="5" id="KW-1185">Reference proteome</keyword>
<gene>
    <name evidence="4" type="primary">sufD</name>
    <name evidence="4" type="ORF">ISP17_05975</name>
</gene>
<dbReference type="Pfam" id="PF19295">
    <property type="entry name" value="SufBD_N"/>
    <property type="match status" value="1"/>
</dbReference>
<reference evidence="4 5" key="1">
    <citation type="submission" date="2020-10" db="EMBL/GenBank/DDBJ databases">
        <title>Phylogeny of dyella-like bacteria.</title>
        <authorList>
            <person name="Fu J."/>
        </authorList>
    </citation>
    <scope>NUCLEOTIDE SEQUENCE [LARGE SCALE GENOMIC DNA]</scope>
    <source>
        <strain evidence="4 5">Gsoil3046</strain>
    </source>
</reference>
<evidence type="ECO:0000256" key="1">
    <source>
        <dbReference type="ARBA" id="ARBA00043967"/>
    </source>
</evidence>
<accession>A0ABW8JV02</accession>
<evidence type="ECO:0000313" key="4">
    <source>
        <dbReference type="EMBL" id="MFK2903500.1"/>
    </source>
</evidence>
<dbReference type="InterPro" id="IPR037284">
    <property type="entry name" value="SUF_FeS_clus_asmbl_SufBD_sf"/>
</dbReference>
<dbReference type="InterPro" id="IPR000825">
    <property type="entry name" value="SUF_FeS_clus_asmbl_SufBD_core"/>
</dbReference>
<sequence length="436" mass="46141">MSQAAAITPFVASQRDAELPLSGIGWLDAARRDNLDAFLVAGLPDTRVEAFKYTALRALGQRSFVLGDAHLATRMVDPATLQLPGVDGPRLVFVNGALRLDLSTLDALPAGLTVQPLSQVLVTDAEPLRFALARHYREAGDAFAQLNAAFASDGALLRVAAGAQISSPVHLCFVGAAAEGDVAWHLRHVIELGEGAALSLIEHHATSGAHAHLGTSVADVVVGERARLQHVIVQAAAEGSTLVRRTSVQLRAGAHATLHALELGGGLSRHELQVELAGDGARLETRGAFVLHGRQHADTQMLVRHTAKHTASDSIWRGVADDRARGVFRGAIYVAPGADGSDAALSNKNLLLSGSAEIDTKPELEIHADEVKAAHGATVGQLDPRALFYLRSRGIPQAQARAMLTAAFCRAVLDDLPNEALREHLSELVAQHLPQD</sequence>
<dbReference type="InterPro" id="IPR055346">
    <property type="entry name" value="Fe-S_cluster_assembly_SufBD"/>
</dbReference>
<organism evidence="4 5">
    <name type="scientific">Dyella ginsengisoli</name>
    <dbReference type="NCBI Taxonomy" id="363848"/>
    <lineage>
        <taxon>Bacteria</taxon>
        <taxon>Pseudomonadati</taxon>
        <taxon>Pseudomonadota</taxon>
        <taxon>Gammaproteobacteria</taxon>
        <taxon>Lysobacterales</taxon>
        <taxon>Rhodanobacteraceae</taxon>
        <taxon>Dyella</taxon>
    </lineage>
</organism>